<dbReference type="SUPFAM" id="SSF53098">
    <property type="entry name" value="Ribonuclease H-like"/>
    <property type="match status" value="1"/>
</dbReference>
<dbReference type="Gene3D" id="3.30.420.10">
    <property type="entry name" value="Ribonuclease H-like superfamily/Ribonuclease H"/>
    <property type="match status" value="1"/>
</dbReference>
<proteinExistence type="predicted"/>
<dbReference type="AlphaFoldDB" id="A0A1G6HNK0"/>
<feature type="domain" description="RNase H type-1" evidence="1">
    <location>
        <begin position="135"/>
        <end position="290"/>
    </location>
</feature>
<dbReference type="InterPro" id="IPR002156">
    <property type="entry name" value="RNaseH_domain"/>
</dbReference>
<evidence type="ECO:0000259" key="1">
    <source>
        <dbReference type="PROSITE" id="PS50879"/>
    </source>
</evidence>
<gene>
    <name evidence="2" type="ORF">SAMN04487864_101120</name>
</gene>
<dbReference type="GO" id="GO:0004523">
    <property type="term" value="F:RNA-DNA hybrid ribonuclease activity"/>
    <property type="evidence" value="ECO:0007669"/>
    <property type="project" value="InterPro"/>
</dbReference>
<dbReference type="PROSITE" id="PS50879">
    <property type="entry name" value="RNASE_H_1"/>
    <property type="match status" value="1"/>
</dbReference>
<dbReference type="RefSeq" id="WP_093728902.1">
    <property type="nucleotide sequence ID" value="NZ_FMYW01000001.1"/>
</dbReference>
<dbReference type="InterPro" id="IPR036397">
    <property type="entry name" value="RNaseH_sf"/>
</dbReference>
<reference evidence="3" key="1">
    <citation type="submission" date="2016-10" db="EMBL/GenBank/DDBJ databases">
        <authorList>
            <person name="Varghese N."/>
            <person name="Submissions S."/>
        </authorList>
    </citation>
    <scope>NUCLEOTIDE SEQUENCE [LARGE SCALE GENOMIC DNA]</scope>
    <source>
        <strain evidence="3">DSM 11005</strain>
    </source>
</reference>
<keyword evidence="3" id="KW-1185">Reference proteome</keyword>
<organism evidence="2 3">
    <name type="scientific">Succiniclasticum ruminis</name>
    <dbReference type="NCBI Taxonomy" id="40841"/>
    <lineage>
        <taxon>Bacteria</taxon>
        <taxon>Bacillati</taxon>
        <taxon>Bacillota</taxon>
        <taxon>Negativicutes</taxon>
        <taxon>Acidaminococcales</taxon>
        <taxon>Acidaminococcaceae</taxon>
        <taxon>Succiniclasticum</taxon>
    </lineage>
</organism>
<dbReference type="GO" id="GO:0003676">
    <property type="term" value="F:nucleic acid binding"/>
    <property type="evidence" value="ECO:0007669"/>
    <property type="project" value="InterPro"/>
</dbReference>
<dbReference type="Pfam" id="PF00075">
    <property type="entry name" value="RNase_H"/>
    <property type="match status" value="1"/>
</dbReference>
<dbReference type="InterPro" id="IPR012337">
    <property type="entry name" value="RNaseH-like_sf"/>
</dbReference>
<evidence type="ECO:0000313" key="2">
    <source>
        <dbReference type="EMBL" id="SDB95801.1"/>
    </source>
</evidence>
<evidence type="ECO:0000313" key="3">
    <source>
        <dbReference type="Proteomes" id="UP000198943"/>
    </source>
</evidence>
<dbReference type="EMBL" id="FMYW01000001">
    <property type="protein sequence ID" value="SDB95801.1"/>
    <property type="molecule type" value="Genomic_DNA"/>
</dbReference>
<sequence>MVEFYIVSKCPMEGLYKNEKLARQVSVSYKDAVVKRFEAPDEIPAAQKYCADNLITVHQNLWQSIADRAKAQEAAERAATELLPAPATEEAETAKEEAVVVTRVVEEKKPSNLPVVRKNTVPAKPYNNPQMQLPQWASTVIFTDGSVMPKPDGDDKERMVGGYAALLVFRSMNETEVMISGHKDYPRESAYMEMVAIYKALKRLKKYRTDGKIALFSDCMEVVNAFNSKLTGWHECGYKLKNGGRVKYWKLWKKIWKVSHKLPLRVQWVKGHAKNRWNNRCDMTAKAEAKLRVG</sequence>
<name>A0A1G6HNK0_9FIRM</name>
<protein>
    <submittedName>
        <fullName evidence="2">Ribonuclease HI</fullName>
    </submittedName>
</protein>
<dbReference type="OrthoDB" id="7845843at2"/>
<accession>A0A1G6HNK0</accession>
<dbReference type="Proteomes" id="UP000198943">
    <property type="component" value="Unassembled WGS sequence"/>
</dbReference>